<name>A0ABD2K2P6_9BILA</name>
<organism evidence="1 2">
    <name type="scientific">Heterodera trifolii</name>
    <dbReference type="NCBI Taxonomy" id="157864"/>
    <lineage>
        <taxon>Eukaryota</taxon>
        <taxon>Metazoa</taxon>
        <taxon>Ecdysozoa</taxon>
        <taxon>Nematoda</taxon>
        <taxon>Chromadorea</taxon>
        <taxon>Rhabditida</taxon>
        <taxon>Tylenchina</taxon>
        <taxon>Tylenchomorpha</taxon>
        <taxon>Tylenchoidea</taxon>
        <taxon>Heteroderidae</taxon>
        <taxon>Heteroderinae</taxon>
        <taxon>Heterodera</taxon>
    </lineage>
</organism>
<proteinExistence type="predicted"/>
<comment type="caution">
    <text evidence="1">The sequence shown here is derived from an EMBL/GenBank/DDBJ whole genome shotgun (WGS) entry which is preliminary data.</text>
</comment>
<protein>
    <submittedName>
        <fullName evidence="1">Uncharacterized protein</fullName>
    </submittedName>
</protein>
<evidence type="ECO:0000313" key="1">
    <source>
        <dbReference type="EMBL" id="KAL3097154.1"/>
    </source>
</evidence>
<accession>A0ABD2K2P6</accession>
<gene>
    <name evidence="1" type="ORF">niasHT_030149</name>
</gene>
<keyword evidence="2" id="KW-1185">Reference proteome</keyword>
<sequence length="133" mass="15482">MELLNDDSLICVFNELHFLHKIPLESVWSPMESNFETKCKVFNIAEYVNGQRQNYNENDNYQATISGVIGRAGPHIREFDFGQRWPQIPQSNHKSINNVPSFLPKMRLLKRLNLRKFDEALDELAQLNSGTME</sequence>
<evidence type="ECO:0000313" key="2">
    <source>
        <dbReference type="Proteomes" id="UP001620626"/>
    </source>
</evidence>
<dbReference type="AlphaFoldDB" id="A0ABD2K2P6"/>
<dbReference type="EMBL" id="JBICBT010000846">
    <property type="protein sequence ID" value="KAL3097154.1"/>
    <property type="molecule type" value="Genomic_DNA"/>
</dbReference>
<reference evidence="1 2" key="1">
    <citation type="submission" date="2024-10" db="EMBL/GenBank/DDBJ databases">
        <authorList>
            <person name="Kim D."/>
        </authorList>
    </citation>
    <scope>NUCLEOTIDE SEQUENCE [LARGE SCALE GENOMIC DNA]</scope>
    <source>
        <strain evidence="1">BH-2024</strain>
    </source>
</reference>
<dbReference type="Proteomes" id="UP001620626">
    <property type="component" value="Unassembled WGS sequence"/>
</dbReference>